<organism evidence="5 6">
    <name type="scientific">Saccharomonospora xinjiangensis XJ-54</name>
    <dbReference type="NCBI Taxonomy" id="882086"/>
    <lineage>
        <taxon>Bacteria</taxon>
        <taxon>Bacillati</taxon>
        <taxon>Actinomycetota</taxon>
        <taxon>Actinomycetes</taxon>
        <taxon>Pseudonocardiales</taxon>
        <taxon>Pseudonocardiaceae</taxon>
        <taxon>Saccharomonospora</taxon>
    </lineage>
</organism>
<dbReference type="OrthoDB" id="9781117at2"/>
<sequence length="235" mass="24128">MTITVITGATRGLGLHTARRLVAMGHTVYLGARDPGRGEALCAELGARPLPLDVTSETSVRAAADHVRRETGHVDVLVNNAGIAGAPVSAPELDAATLLEVLDTNVLGAVRVLRAFLPLLGHSREPVVVNVSSGLGSLAAASAPDAHRDTVPAWLPAPAYATSKAALNMLTLQYAHALPGMRINAVDPGYTATDFNGNTGTQTVAEGAEIIVRLATVGADGPTGGFHQLKGAVSW</sequence>
<dbReference type="SUPFAM" id="SSF51735">
    <property type="entry name" value="NAD(P)-binding Rossmann-fold domains"/>
    <property type="match status" value="1"/>
</dbReference>
<dbReference type="HOGENOM" id="CLU_010194_9_0_11"/>
<proteinExistence type="inferred from homology"/>
<dbReference type="EMBL" id="JH636049">
    <property type="protein sequence ID" value="EID52401.1"/>
    <property type="molecule type" value="Genomic_DNA"/>
</dbReference>
<reference evidence="5 6" key="1">
    <citation type="submission" date="2012-01" db="EMBL/GenBank/DDBJ databases">
        <title>Improved High-Quality Draft sequence of Saccharomonospora xinjiangensis XJ-54.</title>
        <authorList>
            <consortium name="US DOE Joint Genome Institute"/>
            <person name="Lucas S."/>
            <person name="Han J."/>
            <person name="Lapidus A."/>
            <person name="Cheng J.-F."/>
            <person name="Goodwin L."/>
            <person name="Pitluck S."/>
            <person name="Peters L."/>
            <person name="Mikhailova N."/>
            <person name="Teshima H."/>
            <person name="Detter J.C."/>
            <person name="Han C."/>
            <person name="Tapia R."/>
            <person name="Land M."/>
            <person name="Hauser L."/>
            <person name="Kyrpides N."/>
            <person name="Ivanova N."/>
            <person name="Pagani I."/>
            <person name="Brambilla E.-M."/>
            <person name="Klenk H.-P."/>
            <person name="Woyke T."/>
        </authorList>
    </citation>
    <scope>NUCLEOTIDE SEQUENCE [LARGE SCALE GENOMIC DNA]</scope>
    <source>
        <strain evidence="5 6">XJ-54</strain>
    </source>
</reference>
<dbReference type="RefSeq" id="WP_006236500.1">
    <property type="nucleotide sequence ID" value="NZ_JH636049.1"/>
</dbReference>
<dbReference type="PANTHER" id="PTHR43490">
    <property type="entry name" value="(+)-NEOMENTHOL DEHYDROGENASE"/>
    <property type="match status" value="1"/>
</dbReference>
<evidence type="ECO:0000256" key="4">
    <source>
        <dbReference type="RuleBase" id="RU000363"/>
    </source>
</evidence>
<dbReference type="InterPro" id="IPR036291">
    <property type="entry name" value="NAD(P)-bd_dom_sf"/>
</dbReference>
<evidence type="ECO:0000256" key="1">
    <source>
        <dbReference type="ARBA" id="ARBA00006484"/>
    </source>
</evidence>
<dbReference type="AlphaFoldDB" id="I0UWZ8"/>
<protein>
    <recommendedName>
        <fullName evidence="7">Short-chain alcohol dehydrogenase</fullName>
    </recommendedName>
</protein>
<dbReference type="eggNOG" id="COG1028">
    <property type="taxonomic scope" value="Bacteria"/>
</dbReference>
<keyword evidence="2" id="KW-0521">NADP</keyword>
<evidence type="ECO:0000256" key="3">
    <source>
        <dbReference type="ARBA" id="ARBA00023002"/>
    </source>
</evidence>
<dbReference type="InterPro" id="IPR002347">
    <property type="entry name" value="SDR_fam"/>
</dbReference>
<gene>
    <name evidence="5" type="ORF">SacxiDRAFT_0118</name>
</gene>
<dbReference type="Proteomes" id="UP000004691">
    <property type="component" value="Unassembled WGS sequence"/>
</dbReference>
<evidence type="ECO:0008006" key="7">
    <source>
        <dbReference type="Google" id="ProtNLM"/>
    </source>
</evidence>
<dbReference type="STRING" id="882086.SacxiDRAFT_0118"/>
<evidence type="ECO:0000313" key="6">
    <source>
        <dbReference type="Proteomes" id="UP000004691"/>
    </source>
</evidence>
<comment type="similarity">
    <text evidence="1 4">Belongs to the short-chain dehydrogenases/reductases (SDR) family.</text>
</comment>
<dbReference type="PANTHER" id="PTHR43490:SF99">
    <property type="entry name" value="SHORT-CHAIN DEHYDROGENASE_REDUCTASE"/>
    <property type="match status" value="1"/>
</dbReference>
<dbReference type="Gene3D" id="3.40.50.720">
    <property type="entry name" value="NAD(P)-binding Rossmann-like Domain"/>
    <property type="match status" value="1"/>
</dbReference>
<dbReference type="PRINTS" id="PR00081">
    <property type="entry name" value="GDHRDH"/>
</dbReference>
<accession>I0UWZ8</accession>
<keyword evidence="3" id="KW-0560">Oxidoreductase</keyword>
<evidence type="ECO:0000256" key="2">
    <source>
        <dbReference type="ARBA" id="ARBA00022857"/>
    </source>
</evidence>
<keyword evidence="6" id="KW-1185">Reference proteome</keyword>
<dbReference type="Pfam" id="PF00106">
    <property type="entry name" value="adh_short"/>
    <property type="match status" value="2"/>
</dbReference>
<dbReference type="GO" id="GO:0016491">
    <property type="term" value="F:oxidoreductase activity"/>
    <property type="evidence" value="ECO:0007669"/>
    <property type="project" value="UniProtKB-KW"/>
</dbReference>
<name>I0UWZ8_9PSEU</name>
<dbReference type="PRINTS" id="PR00080">
    <property type="entry name" value="SDRFAMILY"/>
</dbReference>
<evidence type="ECO:0000313" key="5">
    <source>
        <dbReference type="EMBL" id="EID52401.1"/>
    </source>
</evidence>